<keyword evidence="1" id="KW-0812">Transmembrane</keyword>
<comment type="caution">
    <text evidence="2">The sequence shown here is derived from an EMBL/GenBank/DDBJ whole genome shotgun (WGS) entry which is preliminary data.</text>
</comment>
<gene>
    <name evidence="2" type="ORF">GSLYS_00013314001</name>
</gene>
<feature type="transmembrane region" description="Helical" evidence="1">
    <location>
        <begin position="87"/>
        <end position="106"/>
    </location>
</feature>
<dbReference type="InterPro" id="IPR050927">
    <property type="entry name" value="TRPM"/>
</dbReference>
<dbReference type="AlphaFoldDB" id="A0AAV2I2E2"/>
<reference evidence="2 3" key="1">
    <citation type="submission" date="2024-04" db="EMBL/GenBank/DDBJ databases">
        <authorList>
            <consortium name="Genoscope - CEA"/>
            <person name="William W."/>
        </authorList>
    </citation>
    <scope>NUCLEOTIDE SEQUENCE [LARGE SCALE GENOMIC DNA]</scope>
</reference>
<dbReference type="GO" id="GO:0005886">
    <property type="term" value="C:plasma membrane"/>
    <property type="evidence" value="ECO:0007669"/>
    <property type="project" value="TreeGrafter"/>
</dbReference>
<dbReference type="PANTHER" id="PTHR13800:SF41">
    <property type="entry name" value="PROTEIN CED-11"/>
    <property type="match status" value="1"/>
</dbReference>
<dbReference type="GO" id="GO:0005261">
    <property type="term" value="F:monoatomic cation channel activity"/>
    <property type="evidence" value="ECO:0007669"/>
    <property type="project" value="TreeGrafter"/>
</dbReference>
<keyword evidence="1" id="KW-1133">Transmembrane helix</keyword>
<dbReference type="PANTHER" id="PTHR13800">
    <property type="entry name" value="TRANSIENT RECEPTOR POTENTIAL CATION CHANNEL, SUBFAMILY M, MEMBER 6"/>
    <property type="match status" value="1"/>
</dbReference>
<evidence type="ECO:0000256" key="1">
    <source>
        <dbReference type="SAM" id="Phobius"/>
    </source>
</evidence>
<sequence length="284" mass="33247">MFGEFFLNEIEGPDNTCTRNFNDDRCVSSVGQYYGPIILAAFVLVVNLLIFSLIVAKFNSNITYMEEKSVEIWRHQMFKLTMEYHRIIFLQPPLLLLCVVFGVFRYREENRKREESQVAYLQKFEQDVVLYLKQQIDDGRFFKRLREYKRVGKIDFNVTLSNFQSASEEFYTSVAKEMSQMENLKLSQKEAKEDLLKINIKIEKLQEFIKDVPSKLDTLLTPSKKDISKESLSKDDVQAMLQQSEIATAEKVSGVMSRFSETLEKIADTTKKILNKERKFNEAQ</sequence>
<keyword evidence="1" id="KW-0472">Membrane</keyword>
<keyword evidence="3" id="KW-1185">Reference proteome</keyword>
<evidence type="ECO:0000313" key="3">
    <source>
        <dbReference type="Proteomes" id="UP001497497"/>
    </source>
</evidence>
<dbReference type="EMBL" id="CAXITT010000344">
    <property type="protein sequence ID" value="CAL1539581.1"/>
    <property type="molecule type" value="Genomic_DNA"/>
</dbReference>
<feature type="transmembrane region" description="Helical" evidence="1">
    <location>
        <begin position="33"/>
        <end position="56"/>
    </location>
</feature>
<protein>
    <submittedName>
        <fullName evidence="2">Uncharacterized protein</fullName>
    </submittedName>
</protein>
<accession>A0AAV2I2E2</accession>
<name>A0AAV2I2E2_LYMST</name>
<dbReference type="Proteomes" id="UP001497497">
    <property type="component" value="Unassembled WGS sequence"/>
</dbReference>
<organism evidence="2 3">
    <name type="scientific">Lymnaea stagnalis</name>
    <name type="common">Great pond snail</name>
    <name type="synonym">Helix stagnalis</name>
    <dbReference type="NCBI Taxonomy" id="6523"/>
    <lineage>
        <taxon>Eukaryota</taxon>
        <taxon>Metazoa</taxon>
        <taxon>Spiralia</taxon>
        <taxon>Lophotrochozoa</taxon>
        <taxon>Mollusca</taxon>
        <taxon>Gastropoda</taxon>
        <taxon>Heterobranchia</taxon>
        <taxon>Euthyneura</taxon>
        <taxon>Panpulmonata</taxon>
        <taxon>Hygrophila</taxon>
        <taxon>Lymnaeoidea</taxon>
        <taxon>Lymnaeidae</taxon>
        <taxon>Lymnaea</taxon>
    </lineage>
</organism>
<dbReference type="GO" id="GO:0030001">
    <property type="term" value="P:metal ion transport"/>
    <property type="evidence" value="ECO:0007669"/>
    <property type="project" value="TreeGrafter"/>
</dbReference>
<evidence type="ECO:0000313" key="2">
    <source>
        <dbReference type="EMBL" id="CAL1539581.1"/>
    </source>
</evidence>
<proteinExistence type="predicted"/>